<organism evidence="2 3">
    <name type="scientific">Tilletia horrida</name>
    <dbReference type="NCBI Taxonomy" id="155126"/>
    <lineage>
        <taxon>Eukaryota</taxon>
        <taxon>Fungi</taxon>
        <taxon>Dikarya</taxon>
        <taxon>Basidiomycota</taxon>
        <taxon>Ustilaginomycotina</taxon>
        <taxon>Exobasidiomycetes</taxon>
        <taxon>Tilletiales</taxon>
        <taxon>Tilletiaceae</taxon>
        <taxon>Tilletia</taxon>
    </lineage>
</organism>
<name>A0AAN6JHG4_9BASI</name>
<keyword evidence="3" id="KW-1185">Reference proteome</keyword>
<feature type="region of interest" description="Disordered" evidence="1">
    <location>
        <begin position="113"/>
        <end position="241"/>
    </location>
</feature>
<protein>
    <submittedName>
        <fullName evidence="2">Uncharacterized protein</fullName>
    </submittedName>
</protein>
<feature type="compositionally biased region" description="Basic residues" evidence="1">
    <location>
        <begin position="134"/>
        <end position="147"/>
    </location>
</feature>
<accession>A0AAN6JHG4</accession>
<feature type="compositionally biased region" description="Acidic residues" evidence="1">
    <location>
        <begin position="211"/>
        <end position="236"/>
    </location>
</feature>
<dbReference type="AlphaFoldDB" id="A0AAN6JHG4"/>
<evidence type="ECO:0000313" key="3">
    <source>
        <dbReference type="Proteomes" id="UP001176521"/>
    </source>
</evidence>
<feature type="region of interest" description="Disordered" evidence="1">
    <location>
        <begin position="761"/>
        <end position="793"/>
    </location>
</feature>
<reference evidence="2" key="1">
    <citation type="journal article" date="2023" name="PhytoFront">
        <title>Draft Genome Resources of Seven Strains of Tilletia horrida, Causal Agent of Kernel Smut of Rice.</title>
        <authorList>
            <person name="Khanal S."/>
            <person name="Antony Babu S."/>
            <person name="Zhou X.G."/>
        </authorList>
    </citation>
    <scope>NUCLEOTIDE SEQUENCE</scope>
    <source>
        <strain evidence="2">TX3</strain>
    </source>
</reference>
<gene>
    <name evidence="2" type="ORF">OC842_006586</name>
</gene>
<feature type="compositionally biased region" description="Low complexity" evidence="1">
    <location>
        <begin position="761"/>
        <end position="778"/>
    </location>
</feature>
<feature type="compositionally biased region" description="Basic and acidic residues" evidence="1">
    <location>
        <begin position="150"/>
        <end position="159"/>
    </location>
</feature>
<proteinExistence type="predicted"/>
<feature type="compositionally biased region" description="Polar residues" evidence="1">
    <location>
        <begin position="784"/>
        <end position="793"/>
    </location>
</feature>
<feature type="region of interest" description="Disordered" evidence="1">
    <location>
        <begin position="597"/>
        <end position="623"/>
    </location>
</feature>
<sequence length="793" mass="85631">MVHTRAATAAASTRTAAFASSAAAADQARIRQAVECRLSQMTRTLGKAVEMDPTAAARALREALQEEGVDCAFVARFTETVSRILHSSEDEPLPEIDKEGFELVAFKPGSRIATPASKKEAGSHEARTALQPSHIKKLSNKRRKKQSNNRSDKRLKKESAINPKSSGHQAALLQVDEIDEVSEGEEEISSESGDDDDDVAPGEDLAGVDFDAADGELDAADNDSDSDQGNGSEEEVLASPALSISKARSSNRRKISSLKARTETLAVNSTCTPTTAALQVQALPVSDLRDSLTEGNIEPCWHKAIILLHDILAVSPLDPQRIVDEALSLLRPLQKDRLAALPVPSAQADLSASIDRLEEAYSLRKSLAIYSIIEHLHLFSLDRQAKVDVKLGGPLDAIQKLDRAKLRIQVKAGGFLMQNAEDWRLNGRSIGPAQHHSSRPALLSPNSAQQNSRSNTAPQGPLTSEERLRLKTINSYLRNPLRAGRLLHELGCTMGSVTFVPLLMLSKSMEDPVTKVRHFNAMEWHALTLLLRGARPQVAHGHGKFTAADQQIIDAIVFGVRGVLSRVCNHALLVADALAEENKGNYANVLVVRPSRSAPKLGDEEPSVSASPSETSSPQKQTRVYGLEIPGSDGGIEVITRRPAFISDKWREFLQRSGPEESGPATIEEAFVFSGAANMPAETPSPNTSDHADRRTLQLARCDPDDVLPFASAYTAHFRLSKSSEAFHNLCDAIKRRAPLLDSASPSATVKYLQTLSSSSFLPSLTSPSSTHSDSPLPLATPHPGSSSSHKGR</sequence>
<dbReference type="EMBL" id="JAPDMQ010000618">
    <property type="protein sequence ID" value="KAK0522047.1"/>
    <property type="molecule type" value="Genomic_DNA"/>
</dbReference>
<dbReference type="Proteomes" id="UP001176521">
    <property type="component" value="Unassembled WGS sequence"/>
</dbReference>
<feature type="compositionally biased region" description="Low complexity" evidence="1">
    <location>
        <begin position="607"/>
        <end position="618"/>
    </location>
</feature>
<feature type="region of interest" description="Disordered" evidence="1">
    <location>
        <begin position="427"/>
        <end position="465"/>
    </location>
</feature>
<comment type="caution">
    <text evidence="2">The sequence shown here is derived from an EMBL/GenBank/DDBJ whole genome shotgun (WGS) entry which is preliminary data.</text>
</comment>
<evidence type="ECO:0000313" key="2">
    <source>
        <dbReference type="EMBL" id="KAK0522047.1"/>
    </source>
</evidence>
<evidence type="ECO:0000256" key="1">
    <source>
        <dbReference type="SAM" id="MobiDB-lite"/>
    </source>
</evidence>
<feature type="compositionally biased region" description="Acidic residues" evidence="1">
    <location>
        <begin position="176"/>
        <end position="201"/>
    </location>
</feature>
<feature type="compositionally biased region" description="Polar residues" evidence="1">
    <location>
        <begin position="444"/>
        <end position="462"/>
    </location>
</feature>
<feature type="compositionally biased region" description="Basic and acidic residues" evidence="1">
    <location>
        <begin position="117"/>
        <end position="127"/>
    </location>
</feature>